<dbReference type="CDD" id="cd03426">
    <property type="entry name" value="NUDIX_CoAse_Nudt7"/>
    <property type="match status" value="1"/>
</dbReference>
<comment type="cofactor">
    <cofactor evidence="1">
        <name>Mn(2+)</name>
        <dbReference type="ChEBI" id="CHEBI:29035"/>
    </cofactor>
</comment>
<reference evidence="9" key="1">
    <citation type="submission" date="2021-01" db="EMBL/GenBank/DDBJ databases">
        <authorList>
            <consortium name="Aspergillus chevalieri M1 genome sequencing consortium"/>
            <person name="Kazuki M."/>
            <person name="Futagami T."/>
        </authorList>
    </citation>
    <scope>NUCLEOTIDE SEQUENCE</scope>
    <source>
        <strain evidence="9">M1</strain>
    </source>
</reference>
<dbReference type="EMBL" id="AP024422">
    <property type="protein sequence ID" value="BCR91270.1"/>
    <property type="molecule type" value="Genomic_DNA"/>
</dbReference>
<evidence type="ECO:0000256" key="6">
    <source>
        <dbReference type="ARBA" id="ARBA00023211"/>
    </source>
</evidence>
<dbReference type="PANTHER" id="PTHR12992:SF24">
    <property type="entry name" value="PEROXISOMAL COENZYME A DIPHOSPHATASE NUDT7"/>
    <property type="match status" value="1"/>
</dbReference>
<evidence type="ECO:0000256" key="5">
    <source>
        <dbReference type="ARBA" id="ARBA00022842"/>
    </source>
</evidence>
<evidence type="ECO:0000256" key="4">
    <source>
        <dbReference type="ARBA" id="ARBA00022801"/>
    </source>
</evidence>
<dbReference type="GO" id="GO:0015938">
    <property type="term" value="P:coenzyme A catabolic process"/>
    <property type="evidence" value="ECO:0007669"/>
    <property type="project" value="TreeGrafter"/>
</dbReference>
<feature type="domain" description="Nudix hydrolase" evidence="8">
    <location>
        <begin position="76"/>
        <end position="223"/>
    </location>
</feature>
<dbReference type="GO" id="GO:0010945">
    <property type="term" value="F:coenzyme A diphosphatase activity"/>
    <property type="evidence" value="ECO:0007669"/>
    <property type="project" value="InterPro"/>
</dbReference>
<reference evidence="9" key="2">
    <citation type="submission" date="2021-02" db="EMBL/GenBank/DDBJ databases">
        <title>Aspergillus chevalieri M1 genome sequence.</title>
        <authorList>
            <person name="Kadooka C."/>
            <person name="Mori K."/>
            <person name="Futagami T."/>
        </authorList>
    </citation>
    <scope>NUCLEOTIDE SEQUENCE</scope>
    <source>
        <strain evidence="9">M1</strain>
    </source>
</reference>
<feature type="region of interest" description="Disordered" evidence="7">
    <location>
        <begin position="253"/>
        <end position="289"/>
    </location>
</feature>
<dbReference type="GeneID" id="66985628"/>
<dbReference type="SUPFAM" id="SSF55811">
    <property type="entry name" value="Nudix"/>
    <property type="match status" value="1"/>
</dbReference>
<evidence type="ECO:0000313" key="9">
    <source>
        <dbReference type="EMBL" id="BCR91270.1"/>
    </source>
</evidence>
<comment type="cofactor">
    <cofactor evidence="2">
        <name>Mg(2+)</name>
        <dbReference type="ChEBI" id="CHEBI:18420"/>
    </cofactor>
</comment>
<evidence type="ECO:0000256" key="7">
    <source>
        <dbReference type="SAM" id="MobiDB-lite"/>
    </source>
</evidence>
<accession>A0A7R7VV98</accession>
<dbReference type="RefSeq" id="XP_043139792.1">
    <property type="nucleotide sequence ID" value="XM_043282411.1"/>
</dbReference>
<name>A0A7R7VV98_ASPCH</name>
<dbReference type="InterPro" id="IPR045121">
    <property type="entry name" value="CoAse"/>
</dbReference>
<keyword evidence="5" id="KW-0460">Magnesium</keyword>
<proteinExistence type="predicted"/>
<dbReference type="InterPro" id="IPR015797">
    <property type="entry name" value="NUDIX_hydrolase-like_dom_sf"/>
</dbReference>
<dbReference type="InterPro" id="IPR000086">
    <property type="entry name" value="NUDIX_hydrolase_dom"/>
</dbReference>
<dbReference type="Pfam" id="PF00293">
    <property type="entry name" value="NUDIX"/>
    <property type="match status" value="1"/>
</dbReference>
<dbReference type="Gene3D" id="3.90.79.10">
    <property type="entry name" value="Nucleoside Triphosphate Pyrophosphohydrolase"/>
    <property type="match status" value="1"/>
</dbReference>
<organism evidence="9 10">
    <name type="scientific">Aspergillus chevalieri</name>
    <name type="common">Eurotium chevalieri</name>
    <dbReference type="NCBI Taxonomy" id="182096"/>
    <lineage>
        <taxon>Eukaryota</taxon>
        <taxon>Fungi</taxon>
        <taxon>Dikarya</taxon>
        <taxon>Ascomycota</taxon>
        <taxon>Pezizomycotina</taxon>
        <taxon>Eurotiomycetes</taxon>
        <taxon>Eurotiomycetidae</taxon>
        <taxon>Eurotiales</taxon>
        <taxon>Aspergillaceae</taxon>
        <taxon>Aspergillus</taxon>
        <taxon>Aspergillus subgen. Aspergillus</taxon>
    </lineage>
</organism>
<dbReference type="PANTHER" id="PTHR12992">
    <property type="entry name" value="NUDIX HYDROLASE"/>
    <property type="match status" value="1"/>
</dbReference>
<keyword evidence="3" id="KW-0479">Metal-binding</keyword>
<evidence type="ECO:0000256" key="2">
    <source>
        <dbReference type="ARBA" id="ARBA00001946"/>
    </source>
</evidence>
<evidence type="ECO:0000313" key="10">
    <source>
        <dbReference type="Proteomes" id="UP000637239"/>
    </source>
</evidence>
<keyword evidence="4" id="KW-0378">Hydrolase</keyword>
<feature type="compositionally biased region" description="Basic and acidic residues" evidence="7">
    <location>
        <begin position="270"/>
        <end position="285"/>
    </location>
</feature>
<dbReference type="GO" id="GO:0046872">
    <property type="term" value="F:metal ion binding"/>
    <property type="evidence" value="ECO:0007669"/>
    <property type="project" value="UniProtKB-KW"/>
</dbReference>
<keyword evidence="10" id="KW-1185">Reference proteome</keyword>
<dbReference type="KEGG" id="ache:ACHE_70113S"/>
<protein>
    <recommendedName>
        <fullName evidence="8">Nudix hydrolase domain-containing protein</fullName>
    </recommendedName>
</protein>
<dbReference type="AlphaFoldDB" id="A0A7R7VV98"/>
<evidence type="ECO:0000259" key="8">
    <source>
        <dbReference type="PROSITE" id="PS51462"/>
    </source>
</evidence>
<dbReference type="PROSITE" id="PS51462">
    <property type="entry name" value="NUDIX"/>
    <property type="match status" value="1"/>
</dbReference>
<evidence type="ECO:0000256" key="3">
    <source>
        <dbReference type="ARBA" id="ARBA00022723"/>
    </source>
</evidence>
<keyword evidence="6" id="KW-0464">Manganese</keyword>
<dbReference type="Proteomes" id="UP000637239">
    <property type="component" value="Chromosome 7"/>
</dbReference>
<evidence type="ECO:0000256" key="1">
    <source>
        <dbReference type="ARBA" id="ARBA00001936"/>
    </source>
</evidence>
<sequence>MKSRSLLQFTATINRSFISHSAPSRSPFRAPSSPTTAIRKTQYSTMPRLNPKSQAAIDRLRSYKPPPTNYDLLPLTRRAAVLLLLYADSKGDLRIVLTIRAKTLSSYAGHAALPGGRADSLSETPLQTSRREAREEIGLPETNASLPSPFNVEHLCELPANLAWTELAVRPCVALLHSYDEKTGVNEDPEVSLIPRLDAREVAAVFTAPFHNFLKQEDEANVEAGPGEWYSGAWTEWHQSNWRMHQFFVPVRDKSVTKPKPRNQTPSQKHAVDKLSQDEYEREKAGQSTTRFRVHGMTARMLVDAARVAYAEEPEFEHNSDFGDEEMITRLMRMGRLSAVRKPGDKLTREDMQRAAKLS</sequence>
<gene>
    <name evidence="9" type="ORF">ACHE_70113S</name>
</gene>